<dbReference type="AlphaFoldDB" id="A0A840REJ9"/>
<organism evidence="1 2">
    <name type="scientific">Silvimonas terrae</name>
    <dbReference type="NCBI Taxonomy" id="300266"/>
    <lineage>
        <taxon>Bacteria</taxon>
        <taxon>Pseudomonadati</taxon>
        <taxon>Pseudomonadota</taxon>
        <taxon>Betaproteobacteria</taxon>
        <taxon>Neisseriales</taxon>
        <taxon>Chitinibacteraceae</taxon>
        <taxon>Silvimonas</taxon>
    </lineage>
</organism>
<dbReference type="RefSeq" id="WP_184098907.1">
    <property type="nucleotide sequence ID" value="NZ_JACHHN010000002.1"/>
</dbReference>
<name>A0A840REJ9_9NEIS</name>
<accession>A0A840REJ9</accession>
<evidence type="ECO:0000313" key="1">
    <source>
        <dbReference type="EMBL" id="MBB5190681.1"/>
    </source>
</evidence>
<gene>
    <name evidence="1" type="ORF">HNQ50_001403</name>
</gene>
<evidence type="ECO:0000313" key="2">
    <source>
        <dbReference type="Proteomes" id="UP000543030"/>
    </source>
</evidence>
<dbReference type="EMBL" id="JACHHN010000002">
    <property type="protein sequence ID" value="MBB5190681.1"/>
    <property type="molecule type" value="Genomic_DNA"/>
</dbReference>
<proteinExistence type="predicted"/>
<comment type="caution">
    <text evidence="1">The sequence shown here is derived from an EMBL/GenBank/DDBJ whole genome shotgun (WGS) entry which is preliminary data.</text>
</comment>
<keyword evidence="2" id="KW-1185">Reference proteome</keyword>
<reference evidence="1 2" key="1">
    <citation type="submission" date="2020-08" db="EMBL/GenBank/DDBJ databases">
        <title>Genomic Encyclopedia of Type Strains, Phase IV (KMG-IV): sequencing the most valuable type-strain genomes for metagenomic binning, comparative biology and taxonomic classification.</title>
        <authorList>
            <person name="Goeker M."/>
        </authorList>
    </citation>
    <scope>NUCLEOTIDE SEQUENCE [LARGE SCALE GENOMIC DNA]</scope>
    <source>
        <strain evidence="1 2">DSM 18233</strain>
    </source>
</reference>
<sequence length="191" mass="21660">MKYRERFQSCLFNPTEEQIFERDPLSAFSFYLSGRVNVLCTIADEIIENLDQGFSAVCINGGRIDRAESLMWLWLLGAYEVVRTMHQAKQCFSERLGGDLQRLKNQLAIVRMPAAKMEKPGVKRPVGSDRSPAGWDVPGRDLLVNDPEERANVSARRILTEFDNLFCSITSADVLGRHETQYPSGQCEPSR</sequence>
<dbReference type="Proteomes" id="UP000543030">
    <property type="component" value="Unassembled WGS sequence"/>
</dbReference>
<protein>
    <submittedName>
        <fullName evidence="1">Uncharacterized protein</fullName>
    </submittedName>
</protein>